<dbReference type="GO" id="GO:0008714">
    <property type="term" value="F:AMP nucleosidase activity"/>
    <property type="evidence" value="ECO:0007669"/>
    <property type="project" value="UniProtKB-EC"/>
</dbReference>
<dbReference type="InterPro" id="IPR049788">
    <property type="entry name" value="PpnN"/>
</dbReference>
<dbReference type="GO" id="GO:0005829">
    <property type="term" value="C:cytosol"/>
    <property type="evidence" value="ECO:0007669"/>
    <property type="project" value="TreeGrafter"/>
</dbReference>
<dbReference type="Pfam" id="PF14793">
    <property type="entry name" value="DUF4478"/>
    <property type="match status" value="1"/>
</dbReference>
<comment type="catalytic activity">
    <reaction evidence="1">
        <text>AMP + H2O = D-ribose 5-phosphate + adenine</text>
        <dbReference type="Rhea" id="RHEA:20129"/>
        <dbReference type="ChEBI" id="CHEBI:15377"/>
        <dbReference type="ChEBI" id="CHEBI:16708"/>
        <dbReference type="ChEBI" id="CHEBI:78346"/>
        <dbReference type="ChEBI" id="CHEBI:456215"/>
        <dbReference type="EC" id="3.2.2.4"/>
    </reaction>
</comment>
<dbReference type="OrthoDB" id="9801098at2"/>
<dbReference type="InterPro" id="IPR027820">
    <property type="entry name" value="PpnN_N"/>
</dbReference>
<evidence type="ECO:0000313" key="6">
    <source>
        <dbReference type="EMBL" id="KAF1689480.1"/>
    </source>
</evidence>
<feature type="domain" description="Pyrimidine/purine nucleotide 5'-monophosphate nucleosidase C-terminal" evidence="4">
    <location>
        <begin position="340"/>
        <end position="459"/>
    </location>
</feature>
<accession>A0A921NWH8</accession>
<dbReference type="Pfam" id="PF11892">
    <property type="entry name" value="PpnN_C"/>
    <property type="match status" value="1"/>
</dbReference>
<keyword evidence="7" id="KW-1185">Reference proteome</keyword>
<dbReference type="AlphaFoldDB" id="A0A921NWH8"/>
<dbReference type="InterPro" id="IPR031100">
    <property type="entry name" value="LOG_fam"/>
</dbReference>
<dbReference type="InterPro" id="IPR021826">
    <property type="entry name" value="PpnN_C"/>
</dbReference>
<dbReference type="Gene3D" id="3.30.1850.10">
    <property type="entry name" value="MoCo carrier protein-like"/>
    <property type="match status" value="1"/>
</dbReference>
<gene>
    <name evidence="6" type="ORF">CR938_05630</name>
</gene>
<evidence type="ECO:0000256" key="2">
    <source>
        <dbReference type="ARBA" id="ARBA00011985"/>
    </source>
</evidence>
<evidence type="ECO:0000259" key="4">
    <source>
        <dbReference type="Pfam" id="PF11892"/>
    </source>
</evidence>
<dbReference type="InterPro" id="IPR052341">
    <property type="entry name" value="LOG_family_nucleotidases"/>
</dbReference>
<reference evidence="6" key="1">
    <citation type="submission" date="2017-10" db="EMBL/GenBank/DDBJ databases">
        <title>Whole genome sequencing of members of genus Pseudoxanthomonas.</title>
        <authorList>
            <person name="Kumar S."/>
            <person name="Bansal K."/>
            <person name="Kaur A."/>
            <person name="Patil P."/>
            <person name="Sharma S."/>
            <person name="Patil P.B."/>
        </authorList>
    </citation>
    <scope>NUCLEOTIDE SEQUENCE</scope>
    <source>
        <strain evidence="6">DSM 22914</strain>
    </source>
</reference>
<dbReference type="PANTHER" id="PTHR43393:SF1">
    <property type="entry name" value="PYRIMIDINE_PURINE NUCLEOTIDE 5'-MONOPHOSPHATE NUCLEOSIDASE"/>
    <property type="match status" value="1"/>
</dbReference>
<dbReference type="Pfam" id="PF03641">
    <property type="entry name" value="Lysine_decarbox"/>
    <property type="match status" value="1"/>
</dbReference>
<proteinExistence type="predicted"/>
<evidence type="ECO:0000313" key="7">
    <source>
        <dbReference type="Proteomes" id="UP000717981"/>
    </source>
</evidence>
<evidence type="ECO:0000256" key="3">
    <source>
        <dbReference type="ARBA" id="ARBA00031983"/>
    </source>
</evidence>
<dbReference type="NCBIfam" id="NF038390">
    <property type="entry name" value="Nsidase_PpnN"/>
    <property type="match status" value="1"/>
</dbReference>
<dbReference type="PANTHER" id="PTHR43393">
    <property type="entry name" value="CYTOKININ RIBOSIDE 5'-MONOPHOSPHATE PHOSPHORIBOHYDROLASE"/>
    <property type="match status" value="1"/>
</dbReference>
<name>A0A921NWH8_9GAMM</name>
<comment type="caution">
    <text evidence="6">The sequence shown here is derived from an EMBL/GenBank/DDBJ whole genome shotgun (WGS) entry which is preliminary data.</text>
</comment>
<organism evidence="6 7">
    <name type="scientific">Pseudoxanthomonas taiwanensis</name>
    <dbReference type="NCBI Taxonomy" id="176598"/>
    <lineage>
        <taxon>Bacteria</taxon>
        <taxon>Pseudomonadati</taxon>
        <taxon>Pseudomonadota</taxon>
        <taxon>Gammaproteobacteria</taxon>
        <taxon>Lysobacterales</taxon>
        <taxon>Lysobacteraceae</taxon>
        <taxon>Pseudoxanthomonas</taxon>
    </lineage>
</organism>
<evidence type="ECO:0000259" key="5">
    <source>
        <dbReference type="Pfam" id="PF14793"/>
    </source>
</evidence>
<dbReference type="InterPro" id="IPR037153">
    <property type="entry name" value="PpnN-like_sf"/>
</dbReference>
<sequence length="460" mass="50402">MSDSATSTLPVQDARIYPRGGLDVLSRTEVARLRDASSGGMHELLRRCALAVLTSGSASDDPRAARDLYPHFDIQVTQQDRGLRIDLFNAPGMAFVDGEIIRGVAELLFAVVRDLAWTAIELGPEYASNLETSEGITDAVFGLLRNARVLKPGDPNLVVCWGGHSISREEYLYSKQVGYELGLRGMDICTGCGPGAMKGPMKGATIAHAKQRRSRPRYIGITEPGIIAAESPNPIVNELVIMPDIEKRLEAFVRLAHGIVVFPGGVGTAEEILYLLGILLREENAGLPFPLILTGPTMAAPYFEQIDRFLRLTLGEAATSRYEIVIGDPAAVARKMDAGIRKVREARIAAKDSFYFNWGIHIPLEFQRPFVPTHEAMAALDLHHGRPAPALAADLRRAFSGIVAGNVKEEGMRRVEQYGPFLIHGDADMMQALDGLLRAFVEQRRMKIAGEYKPCYRVVA</sequence>
<feature type="domain" description="Pyrimidine/purine nucleotide 5'-monophosphate nucleosidase N-terminal" evidence="5">
    <location>
        <begin position="15"/>
        <end position="119"/>
    </location>
</feature>
<protein>
    <recommendedName>
        <fullName evidence="3">AMP nucleosidase</fullName>
        <ecNumber evidence="2">3.2.2.4</ecNumber>
    </recommendedName>
    <alternativeName>
        <fullName evidence="3">AMP nucleosidase</fullName>
    </alternativeName>
</protein>
<dbReference type="Proteomes" id="UP000717981">
    <property type="component" value="Unassembled WGS sequence"/>
</dbReference>
<dbReference type="RefSeq" id="WP_162124058.1">
    <property type="nucleotide sequence ID" value="NZ_PDWK01000020.1"/>
</dbReference>
<dbReference type="EC" id="3.2.2.4" evidence="2"/>
<dbReference type="SUPFAM" id="SSF102405">
    <property type="entry name" value="MCP/YpsA-like"/>
    <property type="match status" value="1"/>
</dbReference>
<dbReference type="EMBL" id="PDWK01000020">
    <property type="protein sequence ID" value="KAF1689480.1"/>
    <property type="molecule type" value="Genomic_DNA"/>
</dbReference>
<evidence type="ECO:0000256" key="1">
    <source>
        <dbReference type="ARBA" id="ARBA00000274"/>
    </source>
</evidence>
<dbReference type="Gene3D" id="3.40.50.450">
    <property type="match status" value="1"/>
</dbReference>